<feature type="transmembrane region" description="Helical" evidence="5">
    <location>
        <begin position="328"/>
        <end position="350"/>
    </location>
</feature>
<dbReference type="SMART" id="SM00360">
    <property type="entry name" value="RRM"/>
    <property type="match status" value="3"/>
</dbReference>
<dbReference type="Proteomes" id="UP000663877">
    <property type="component" value="Unassembled WGS sequence"/>
</dbReference>
<accession>A0A813TH40</accession>
<protein>
    <recommendedName>
        <fullName evidence="6">RRM domain-containing protein</fullName>
    </recommendedName>
</protein>
<comment type="caution">
    <text evidence="8">The sequence shown here is derived from an EMBL/GenBank/DDBJ whole genome shotgun (WGS) entry which is preliminary data.</text>
</comment>
<dbReference type="GO" id="GO:0003723">
    <property type="term" value="F:RNA binding"/>
    <property type="evidence" value="ECO:0007669"/>
    <property type="project" value="UniProtKB-UniRule"/>
</dbReference>
<dbReference type="InterPro" id="IPR035979">
    <property type="entry name" value="RBD_domain_sf"/>
</dbReference>
<organism evidence="8 10">
    <name type="scientific">Adineta steineri</name>
    <dbReference type="NCBI Taxonomy" id="433720"/>
    <lineage>
        <taxon>Eukaryota</taxon>
        <taxon>Metazoa</taxon>
        <taxon>Spiralia</taxon>
        <taxon>Gnathifera</taxon>
        <taxon>Rotifera</taxon>
        <taxon>Eurotatoria</taxon>
        <taxon>Bdelloidea</taxon>
        <taxon>Adinetida</taxon>
        <taxon>Adinetidae</taxon>
        <taxon>Adineta</taxon>
    </lineage>
</organism>
<dbReference type="OrthoDB" id="431068at2759"/>
<evidence type="ECO:0000256" key="4">
    <source>
        <dbReference type="SAM" id="MobiDB-lite"/>
    </source>
</evidence>
<keyword evidence="5" id="KW-1133">Transmembrane helix</keyword>
<evidence type="ECO:0000256" key="1">
    <source>
        <dbReference type="ARBA" id="ARBA00022737"/>
    </source>
</evidence>
<feature type="compositionally biased region" description="Basic residues" evidence="4">
    <location>
        <begin position="356"/>
        <end position="370"/>
    </location>
</feature>
<dbReference type="AlphaFoldDB" id="A0A813TH40"/>
<feature type="compositionally biased region" description="Basic residues" evidence="4">
    <location>
        <begin position="278"/>
        <end position="290"/>
    </location>
</feature>
<keyword evidence="2 3" id="KW-0694">RNA-binding</keyword>
<dbReference type="Pfam" id="PF00076">
    <property type="entry name" value="RRM_1"/>
    <property type="match status" value="2"/>
</dbReference>
<evidence type="ECO:0000256" key="3">
    <source>
        <dbReference type="PROSITE-ProRule" id="PRU00176"/>
    </source>
</evidence>
<evidence type="ECO:0000313" key="7">
    <source>
        <dbReference type="EMBL" id="CAF0803062.1"/>
    </source>
</evidence>
<evidence type="ECO:0000313" key="9">
    <source>
        <dbReference type="Proteomes" id="UP000663832"/>
    </source>
</evidence>
<dbReference type="CDD" id="cd12254">
    <property type="entry name" value="RRM_hnRNPH_ESRPs_RBM12_like"/>
    <property type="match status" value="2"/>
</dbReference>
<dbReference type="EMBL" id="CAJNOI010000016">
    <property type="protein sequence ID" value="CAF0814470.1"/>
    <property type="molecule type" value="Genomic_DNA"/>
</dbReference>
<evidence type="ECO:0000259" key="6">
    <source>
        <dbReference type="PROSITE" id="PS50102"/>
    </source>
</evidence>
<dbReference type="InterPro" id="IPR000504">
    <property type="entry name" value="RRM_dom"/>
</dbReference>
<reference evidence="8" key="1">
    <citation type="submission" date="2021-02" db="EMBL/GenBank/DDBJ databases">
        <authorList>
            <person name="Nowell W R."/>
        </authorList>
    </citation>
    <scope>NUCLEOTIDE SEQUENCE</scope>
</reference>
<dbReference type="Proteomes" id="UP000663832">
    <property type="component" value="Unassembled WGS sequence"/>
</dbReference>
<evidence type="ECO:0000256" key="5">
    <source>
        <dbReference type="SAM" id="Phobius"/>
    </source>
</evidence>
<dbReference type="InterPro" id="IPR050666">
    <property type="entry name" value="ESRP"/>
</dbReference>
<evidence type="ECO:0000313" key="10">
    <source>
        <dbReference type="Proteomes" id="UP000663877"/>
    </source>
</evidence>
<dbReference type="PROSITE" id="PS50102">
    <property type="entry name" value="RRM"/>
    <property type="match status" value="1"/>
</dbReference>
<keyword evidence="5" id="KW-0472">Membrane</keyword>
<proteinExistence type="predicted"/>
<dbReference type="InterPro" id="IPR012677">
    <property type="entry name" value="Nucleotide-bd_a/b_plait_sf"/>
</dbReference>
<feature type="region of interest" description="Disordered" evidence="4">
    <location>
        <begin position="460"/>
        <end position="493"/>
    </location>
</feature>
<name>A0A813TH40_9BILA</name>
<keyword evidence="1" id="KW-0677">Repeat</keyword>
<sequence length="493" mass="58198">MSEERDESDDRSNSKSSRHHDYLVKLSGIPYSTTKDDIKRFLQPCHITTIHLFEDNDNPSNECFVELESEVDVTDALKKSGVYLDKKYVEVFRTTDYEFNFHVKHKGQVTWSEPVIRMSGLPFSCTMGEVQNFFENIEIARNGIYITRDMADQALGDGFVAFVNMTNAYKAIDTHDQKRIQHRFDWIWSFNKYAKELEAADLINEKKNKGRIRYIELFPSTYEEAKKRILNDARSNAKQFVGDDEDDDTKIDTNDTNIIVNNIKKDNTDTNNIVQRASRSRSRSRQRSRSTSRDYRQREIKRRHSPSVSPPPRSRPPPRNMHPRKFKYLYLMDYFILKLFFFVHTSIGSFNNNNSYRRRSRSRSPVRRTSPRSGEHLVKIRGMPYTVVEEDVRKFFPSSCQPIRIEIVQDRRMKRPNGDGYLYFSSLEDVDEAMKCDRKYMGSRYVELYFDSPRYAALNNRRKKPDSIHRRSSRSSSRSRYNRRSRSRSGSGY</sequence>
<keyword evidence="5" id="KW-0812">Transmembrane</keyword>
<dbReference type="SUPFAM" id="SSF54928">
    <property type="entry name" value="RNA-binding domain, RBD"/>
    <property type="match status" value="2"/>
</dbReference>
<feature type="region of interest" description="Disordered" evidence="4">
    <location>
        <begin position="352"/>
        <end position="373"/>
    </location>
</feature>
<feature type="domain" description="RRM" evidence="6">
    <location>
        <begin position="376"/>
        <end position="453"/>
    </location>
</feature>
<dbReference type="EMBL" id="CAJNOM010000016">
    <property type="protein sequence ID" value="CAF0803062.1"/>
    <property type="molecule type" value="Genomic_DNA"/>
</dbReference>
<dbReference type="PANTHER" id="PTHR13976">
    <property type="entry name" value="HETEROGENEOUS NUCLEAR RIBONUCLEOPROTEIN-RELATED"/>
    <property type="match status" value="1"/>
</dbReference>
<dbReference type="Gene3D" id="3.30.70.330">
    <property type="match status" value="3"/>
</dbReference>
<gene>
    <name evidence="8" type="ORF">BJG266_LOCUS5914</name>
    <name evidence="7" type="ORF">QVE165_LOCUS4324</name>
</gene>
<feature type="region of interest" description="Disordered" evidence="4">
    <location>
        <begin position="269"/>
        <end position="322"/>
    </location>
</feature>
<evidence type="ECO:0000256" key="2">
    <source>
        <dbReference type="ARBA" id="ARBA00022884"/>
    </source>
</evidence>
<evidence type="ECO:0000313" key="8">
    <source>
        <dbReference type="EMBL" id="CAF0814470.1"/>
    </source>
</evidence>
<feature type="compositionally biased region" description="Pro residues" evidence="4">
    <location>
        <begin position="308"/>
        <end position="320"/>
    </location>
</feature>
<keyword evidence="9" id="KW-1185">Reference proteome</keyword>